<dbReference type="Proteomes" id="UP000193404">
    <property type="component" value="Chromosome"/>
</dbReference>
<evidence type="ECO:0000313" key="6">
    <source>
        <dbReference type="Proteomes" id="UP000193404"/>
    </source>
</evidence>
<keyword evidence="2" id="KW-0238">DNA-binding</keyword>
<dbReference type="SUPFAM" id="SSF46785">
    <property type="entry name" value="Winged helix' DNA-binding domain"/>
    <property type="match status" value="1"/>
</dbReference>
<evidence type="ECO:0000256" key="2">
    <source>
        <dbReference type="ARBA" id="ARBA00023125"/>
    </source>
</evidence>
<dbReference type="EMBL" id="CP020477">
    <property type="protein sequence ID" value="ARM77043.1"/>
    <property type="molecule type" value="Genomic_DNA"/>
</dbReference>
<evidence type="ECO:0000256" key="1">
    <source>
        <dbReference type="ARBA" id="ARBA00023015"/>
    </source>
</evidence>
<dbReference type="GO" id="GO:0003700">
    <property type="term" value="F:DNA-binding transcription factor activity"/>
    <property type="evidence" value="ECO:0007669"/>
    <property type="project" value="InterPro"/>
</dbReference>
<dbReference type="GO" id="GO:0003677">
    <property type="term" value="F:DNA binding"/>
    <property type="evidence" value="ECO:0007669"/>
    <property type="project" value="UniProtKB-KW"/>
</dbReference>
<keyword evidence="3" id="KW-0804">Transcription</keyword>
<evidence type="ECO:0000313" key="5">
    <source>
        <dbReference type="EMBL" id="ARM77043.1"/>
    </source>
</evidence>
<gene>
    <name evidence="5" type="ORF">B6F84_03535</name>
</gene>
<proteinExistence type="predicted"/>
<dbReference type="Gene3D" id="1.10.10.10">
    <property type="entry name" value="Winged helix-like DNA-binding domain superfamily/Winged helix DNA-binding domain"/>
    <property type="match status" value="1"/>
</dbReference>
<protein>
    <submittedName>
        <fullName evidence="5">Transcriptional regulator</fullName>
    </submittedName>
</protein>
<sequence>MNPLMTELESLFSALSDATRLRIVFLLLSKDEGFTVQEISKSLDKSQSLISHHLACLRNCGIVKVEKKGKFSVYVISDTHVKNIIRSAIEHSKEYSNSILSCEIIKEEKS</sequence>
<dbReference type="InterPro" id="IPR001845">
    <property type="entry name" value="HTH_ArsR_DNA-bd_dom"/>
</dbReference>
<dbReference type="PRINTS" id="PR00778">
    <property type="entry name" value="HTHARSR"/>
</dbReference>
<dbReference type="AlphaFoldDB" id="A0A1W6K3C4"/>
<evidence type="ECO:0000256" key="3">
    <source>
        <dbReference type="ARBA" id="ARBA00023163"/>
    </source>
</evidence>
<dbReference type="OrthoDB" id="57427at2157"/>
<dbReference type="PROSITE" id="PS50987">
    <property type="entry name" value="HTH_ARSR_2"/>
    <property type="match status" value="1"/>
</dbReference>
<dbReference type="InterPro" id="IPR036390">
    <property type="entry name" value="WH_DNA-bd_sf"/>
</dbReference>
<dbReference type="RefSeq" id="WP_148692822.1">
    <property type="nucleotide sequence ID" value="NZ_CP020477.1"/>
</dbReference>
<dbReference type="InterPro" id="IPR051081">
    <property type="entry name" value="HTH_MetalResp_TranReg"/>
</dbReference>
<dbReference type="PANTHER" id="PTHR33154">
    <property type="entry name" value="TRANSCRIPTIONAL REGULATOR, ARSR FAMILY"/>
    <property type="match status" value="1"/>
</dbReference>
<dbReference type="NCBIfam" id="NF033788">
    <property type="entry name" value="HTH_metalloreg"/>
    <property type="match status" value="1"/>
</dbReference>
<dbReference type="InterPro" id="IPR036388">
    <property type="entry name" value="WH-like_DNA-bd_sf"/>
</dbReference>
<feature type="domain" description="HTH arsR-type" evidence="4">
    <location>
        <begin position="1"/>
        <end position="96"/>
    </location>
</feature>
<dbReference type="PANTHER" id="PTHR33154:SF36">
    <property type="entry name" value="TRANSCRIPTIONAL REGULATOR"/>
    <property type="match status" value="1"/>
</dbReference>
<keyword evidence="6" id="KW-1185">Reference proteome</keyword>
<reference evidence="5 6" key="1">
    <citation type="submission" date="2017-03" db="EMBL/GenBank/DDBJ databases">
        <title>Sulfur activation and transportation mechanism of thermophilic Archaea Acidianus manzaensis YN-25.</title>
        <authorList>
            <person name="Ma Y."/>
            <person name="Yang Y."/>
            <person name="Xia J."/>
        </authorList>
    </citation>
    <scope>NUCLEOTIDE SEQUENCE [LARGE SCALE GENOMIC DNA]</scope>
    <source>
        <strain evidence="5 6">YN-25</strain>
    </source>
</reference>
<dbReference type="InterPro" id="IPR011991">
    <property type="entry name" value="ArsR-like_HTH"/>
</dbReference>
<dbReference type="CDD" id="cd00090">
    <property type="entry name" value="HTH_ARSR"/>
    <property type="match status" value="1"/>
</dbReference>
<organism evidence="5 6">
    <name type="scientific">Acidianus manzaensis</name>
    <dbReference type="NCBI Taxonomy" id="282676"/>
    <lineage>
        <taxon>Archaea</taxon>
        <taxon>Thermoproteota</taxon>
        <taxon>Thermoprotei</taxon>
        <taxon>Sulfolobales</taxon>
        <taxon>Sulfolobaceae</taxon>
        <taxon>Acidianus</taxon>
    </lineage>
</organism>
<accession>A0A1W6K3C4</accession>
<dbReference type="KEGG" id="aman:B6F84_03535"/>
<dbReference type="SMART" id="SM00418">
    <property type="entry name" value="HTH_ARSR"/>
    <property type="match status" value="1"/>
</dbReference>
<name>A0A1W6K3C4_9CREN</name>
<evidence type="ECO:0000259" key="4">
    <source>
        <dbReference type="PROSITE" id="PS50987"/>
    </source>
</evidence>
<dbReference type="GeneID" id="41589962"/>
<dbReference type="STRING" id="282676.B6F84_03535"/>
<dbReference type="Pfam" id="PF01022">
    <property type="entry name" value="HTH_5"/>
    <property type="match status" value="1"/>
</dbReference>
<keyword evidence="1" id="KW-0805">Transcription regulation</keyword>